<dbReference type="EMBL" id="CM042014">
    <property type="protein sequence ID" value="KAI3723317.1"/>
    <property type="molecule type" value="Genomic_DNA"/>
</dbReference>
<sequence length="104" mass="11448">MNDVGLSGEWVQHEKLPLKEMLTKSASYLEQTGDGAESRNISRHQKRVQAVAAAASIYQNSFVYPSPIAEYNKHVHGSNGSTITLAALGEMFEGARNIMNLLRD</sequence>
<name>A0ACB9BMQ9_CICIN</name>
<comment type="caution">
    <text evidence="1">The sequence shown here is derived from an EMBL/GenBank/DDBJ whole genome shotgun (WGS) entry which is preliminary data.</text>
</comment>
<reference evidence="2" key="1">
    <citation type="journal article" date="2022" name="Mol. Ecol. Resour.">
        <title>The genomes of chicory, endive, great burdock and yacon provide insights into Asteraceae palaeo-polyploidization history and plant inulin production.</title>
        <authorList>
            <person name="Fan W."/>
            <person name="Wang S."/>
            <person name="Wang H."/>
            <person name="Wang A."/>
            <person name="Jiang F."/>
            <person name="Liu H."/>
            <person name="Zhao H."/>
            <person name="Xu D."/>
            <person name="Zhang Y."/>
        </authorList>
    </citation>
    <scope>NUCLEOTIDE SEQUENCE [LARGE SCALE GENOMIC DNA]</scope>
    <source>
        <strain evidence="2">cv. Punajuju</strain>
    </source>
</reference>
<reference evidence="1 2" key="2">
    <citation type="journal article" date="2022" name="Mol. Ecol. Resour.">
        <title>The genomes of chicory, endive, great burdock and yacon provide insights into Asteraceae paleo-polyploidization history and plant inulin production.</title>
        <authorList>
            <person name="Fan W."/>
            <person name="Wang S."/>
            <person name="Wang H."/>
            <person name="Wang A."/>
            <person name="Jiang F."/>
            <person name="Liu H."/>
            <person name="Zhao H."/>
            <person name="Xu D."/>
            <person name="Zhang Y."/>
        </authorList>
    </citation>
    <scope>NUCLEOTIDE SEQUENCE [LARGE SCALE GENOMIC DNA]</scope>
    <source>
        <strain evidence="2">cv. Punajuju</strain>
        <tissue evidence="1">Leaves</tissue>
    </source>
</reference>
<dbReference type="Proteomes" id="UP001055811">
    <property type="component" value="Linkage Group LG06"/>
</dbReference>
<evidence type="ECO:0000313" key="1">
    <source>
        <dbReference type="EMBL" id="KAI3723317.1"/>
    </source>
</evidence>
<evidence type="ECO:0000313" key="2">
    <source>
        <dbReference type="Proteomes" id="UP001055811"/>
    </source>
</evidence>
<organism evidence="1 2">
    <name type="scientific">Cichorium intybus</name>
    <name type="common">Chicory</name>
    <dbReference type="NCBI Taxonomy" id="13427"/>
    <lineage>
        <taxon>Eukaryota</taxon>
        <taxon>Viridiplantae</taxon>
        <taxon>Streptophyta</taxon>
        <taxon>Embryophyta</taxon>
        <taxon>Tracheophyta</taxon>
        <taxon>Spermatophyta</taxon>
        <taxon>Magnoliopsida</taxon>
        <taxon>eudicotyledons</taxon>
        <taxon>Gunneridae</taxon>
        <taxon>Pentapetalae</taxon>
        <taxon>asterids</taxon>
        <taxon>campanulids</taxon>
        <taxon>Asterales</taxon>
        <taxon>Asteraceae</taxon>
        <taxon>Cichorioideae</taxon>
        <taxon>Cichorieae</taxon>
        <taxon>Cichoriinae</taxon>
        <taxon>Cichorium</taxon>
    </lineage>
</organism>
<gene>
    <name evidence="1" type="ORF">L2E82_34804</name>
</gene>
<protein>
    <submittedName>
        <fullName evidence="1">Uncharacterized protein</fullName>
    </submittedName>
</protein>
<accession>A0ACB9BMQ9</accession>
<keyword evidence="2" id="KW-1185">Reference proteome</keyword>
<proteinExistence type="predicted"/>